<reference evidence="1" key="1">
    <citation type="submission" date="2020-02" db="EMBL/GenBank/DDBJ databases">
        <authorList>
            <person name="Palmer J.M."/>
        </authorList>
    </citation>
    <scope>NUCLEOTIDE SEQUENCE</scope>
    <source>
        <strain evidence="1">EPUS1.4</strain>
        <tissue evidence="1">Thallus</tissue>
    </source>
</reference>
<dbReference type="Proteomes" id="UP000606974">
    <property type="component" value="Unassembled WGS sequence"/>
</dbReference>
<dbReference type="AlphaFoldDB" id="A0A8H7AJJ9"/>
<sequence length="97" mass="10777">MKIWKGKQHKEDWKESKHMIAYVAPPSLCLSPSSLSIDTPVTGNLFTRERRPQWVGQLAGYSYSTELCLEVVLLIIPPPLSISPSRKGCGLGPLVDQ</sequence>
<evidence type="ECO:0000313" key="2">
    <source>
        <dbReference type="Proteomes" id="UP000606974"/>
    </source>
</evidence>
<evidence type="ECO:0000313" key="1">
    <source>
        <dbReference type="EMBL" id="KAF7508594.1"/>
    </source>
</evidence>
<organism evidence="1 2">
    <name type="scientific">Endocarpon pusillum</name>
    <dbReference type="NCBI Taxonomy" id="364733"/>
    <lineage>
        <taxon>Eukaryota</taxon>
        <taxon>Fungi</taxon>
        <taxon>Dikarya</taxon>
        <taxon>Ascomycota</taxon>
        <taxon>Pezizomycotina</taxon>
        <taxon>Eurotiomycetes</taxon>
        <taxon>Chaetothyriomycetidae</taxon>
        <taxon>Verrucariales</taxon>
        <taxon>Verrucariaceae</taxon>
        <taxon>Endocarpon</taxon>
    </lineage>
</organism>
<comment type="caution">
    <text evidence="1">The sequence shown here is derived from an EMBL/GenBank/DDBJ whole genome shotgun (WGS) entry which is preliminary data.</text>
</comment>
<name>A0A8H7AJJ9_9EURO</name>
<proteinExistence type="predicted"/>
<dbReference type="EMBL" id="JAACFV010000052">
    <property type="protein sequence ID" value="KAF7508594.1"/>
    <property type="molecule type" value="Genomic_DNA"/>
</dbReference>
<gene>
    <name evidence="1" type="ORF">GJ744_009143</name>
</gene>
<protein>
    <submittedName>
        <fullName evidence="1">Uncharacterized protein</fullName>
    </submittedName>
</protein>
<keyword evidence="2" id="KW-1185">Reference proteome</keyword>
<accession>A0A8H7AJJ9</accession>